<dbReference type="PANTHER" id="PTHR42760">
    <property type="entry name" value="SHORT-CHAIN DEHYDROGENASES/REDUCTASES FAMILY MEMBER"/>
    <property type="match status" value="1"/>
</dbReference>
<evidence type="ECO:0000256" key="2">
    <source>
        <dbReference type="ARBA" id="ARBA00023002"/>
    </source>
</evidence>
<dbReference type="Gene3D" id="3.40.50.720">
    <property type="entry name" value="NAD(P)-binding Rossmann-like Domain"/>
    <property type="match status" value="1"/>
</dbReference>
<dbReference type="AlphaFoldDB" id="A0A4R4RS46"/>
<dbReference type="PANTHER" id="PTHR42760:SF115">
    <property type="entry name" value="3-OXOACYL-[ACYL-CARRIER-PROTEIN] REDUCTASE FABG"/>
    <property type="match status" value="1"/>
</dbReference>
<dbReference type="PRINTS" id="PR00080">
    <property type="entry name" value="SDRFAMILY"/>
</dbReference>
<dbReference type="Proteomes" id="UP000295621">
    <property type="component" value="Unassembled WGS sequence"/>
</dbReference>
<dbReference type="Pfam" id="PF13561">
    <property type="entry name" value="adh_short_C2"/>
    <property type="match status" value="1"/>
</dbReference>
<dbReference type="OrthoDB" id="7064009at2"/>
<proteinExistence type="inferred from homology"/>
<evidence type="ECO:0000313" key="3">
    <source>
        <dbReference type="EMBL" id="TDC52797.1"/>
    </source>
</evidence>
<evidence type="ECO:0000313" key="4">
    <source>
        <dbReference type="Proteomes" id="UP000295621"/>
    </source>
</evidence>
<dbReference type="CDD" id="cd05233">
    <property type="entry name" value="SDR_c"/>
    <property type="match status" value="1"/>
</dbReference>
<organism evidence="3 4">
    <name type="scientific">Jiangella ureilytica</name>
    <dbReference type="NCBI Taxonomy" id="2530374"/>
    <lineage>
        <taxon>Bacteria</taxon>
        <taxon>Bacillati</taxon>
        <taxon>Actinomycetota</taxon>
        <taxon>Actinomycetes</taxon>
        <taxon>Jiangellales</taxon>
        <taxon>Jiangellaceae</taxon>
        <taxon>Jiangella</taxon>
    </lineage>
</organism>
<gene>
    <name evidence="3" type="ORF">E1212_08060</name>
</gene>
<keyword evidence="4" id="KW-1185">Reference proteome</keyword>
<dbReference type="GO" id="GO:0016616">
    <property type="term" value="F:oxidoreductase activity, acting on the CH-OH group of donors, NAD or NADP as acceptor"/>
    <property type="evidence" value="ECO:0007669"/>
    <property type="project" value="TreeGrafter"/>
</dbReference>
<comment type="caution">
    <text evidence="3">The sequence shown here is derived from an EMBL/GenBank/DDBJ whole genome shotgun (WGS) entry which is preliminary data.</text>
</comment>
<keyword evidence="2" id="KW-0560">Oxidoreductase</keyword>
<protein>
    <submittedName>
        <fullName evidence="3">SDR family oxidoreductase</fullName>
    </submittedName>
</protein>
<sequence length="286" mass="29699">MRYTALVVSGLTDTGGRRRAARHADGSSVAGNGAGDFDGALSVIVGGNQGIGAAIGLALAAAGSRLVIIGRDEGRLAEAKKAAEEVGTDVVATQVADISSVDSIHAMVERVLADHGAPTILVNSAGGLVRKPAFDVTVEDWDWLMETHLRGTFFTCQGFGRAMAAEGYGKIINMSSTWASTFLPGRIVYATAKAGLGHMTEGLAVEWAPLGIRVNAIAPTTTTTPRVERAIEADANLQRTAVSKIPLGRLATPDDIVGAALYLASPVSDFVTGHTLYVDGGWRVSK</sequence>
<reference evidence="3 4" key="1">
    <citation type="submission" date="2019-02" db="EMBL/GenBank/DDBJ databases">
        <title>Draft genome sequences of novel Actinobacteria.</title>
        <authorList>
            <person name="Sahin N."/>
            <person name="Ay H."/>
            <person name="Saygin H."/>
        </authorList>
    </citation>
    <scope>NUCLEOTIDE SEQUENCE [LARGE SCALE GENOMIC DNA]</scope>
    <source>
        <strain evidence="3 4">KC603</strain>
    </source>
</reference>
<name>A0A4R4RS46_9ACTN</name>
<dbReference type="InterPro" id="IPR020904">
    <property type="entry name" value="Sc_DH/Rdtase_CS"/>
</dbReference>
<dbReference type="SUPFAM" id="SSF51735">
    <property type="entry name" value="NAD(P)-binding Rossmann-fold domains"/>
    <property type="match status" value="1"/>
</dbReference>
<dbReference type="PRINTS" id="PR00081">
    <property type="entry name" value="GDHRDH"/>
</dbReference>
<dbReference type="EMBL" id="SMKL01000013">
    <property type="protein sequence ID" value="TDC52797.1"/>
    <property type="molecule type" value="Genomic_DNA"/>
</dbReference>
<dbReference type="InterPro" id="IPR002347">
    <property type="entry name" value="SDR_fam"/>
</dbReference>
<comment type="similarity">
    <text evidence="1">Belongs to the short-chain dehydrogenases/reductases (SDR) family.</text>
</comment>
<evidence type="ECO:0000256" key="1">
    <source>
        <dbReference type="ARBA" id="ARBA00006484"/>
    </source>
</evidence>
<dbReference type="PROSITE" id="PS00061">
    <property type="entry name" value="ADH_SHORT"/>
    <property type="match status" value="1"/>
</dbReference>
<accession>A0A4R4RS46</accession>
<dbReference type="InterPro" id="IPR036291">
    <property type="entry name" value="NAD(P)-bd_dom_sf"/>
</dbReference>
<dbReference type="FunFam" id="3.40.50.720:FF:000084">
    <property type="entry name" value="Short-chain dehydrogenase reductase"/>
    <property type="match status" value="1"/>
</dbReference>